<dbReference type="InterPro" id="IPR006342">
    <property type="entry name" value="FkbM_mtfrase"/>
</dbReference>
<feature type="domain" description="Methyltransferase FkbM" evidence="1">
    <location>
        <begin position="63"/>
        <end position="201"/>
    </location>
</feature>
<name>A0ABW0HKV1_9BACL</name>
<dbReference type="RefSeq" id="WP_378129418.1">
    <property type="nucleotide sequence ID" value="NZ_JBHSMI010000004.1"/>
</dbReference>
<evidence type="ECO:0000313" key="3">
    <source>
        <dbReference type="Proteomes" id="UP001596113"/>
    </source>
</evidence>
<evidence type="ECO:0000313" key="2">
    <source>
        <dbReference type="EMBL" id="MFC5401654.1"/>
    </source>
</evidence>
<dbReference type="Gene3D" id="3.40.50.150">
    <property type="entry name" value="Vaccinia Virus protein VP39"/>
    <property type="match status" value="1"/>
</dbReference>
<dbReference type="PANTHER" id="PTHR34203">
    <property type="entry name" value="METHYLTRANSFERASE, FKBM FAMILY PROTEIN"/>
    <property type="match status" value="1"/>
</dbReference>
<dbReference type="GO" id="GO:0032259">
    <property type="term" value="P:methylation"/>
    <property type="evidence" value="ECO:0007669"/>
    <property type="project" value="UniProtKB-KW"/>
</dbReference>
<gene>
    <name evidence="2" type="ORF">ACFPOF_02815</name>
</gene>
<proteinExistence type="predicted"/>
<evidence type="ECO:0000259" key="1">
    <source>
        <dbReference type="Pfam" id="PF05050"/>
    </source>
</evidence>
<dbReference type="InterPro" id="IPR029063">
    <property type="entry name" value="SAM-dependent_MTases_sf"/>
</dbReference>
<dbReference type="Pfam" id="PF05050">
    <property type="entry name" value="Methyltransf_21"/>
    <property type="match status" value="1"/>
</dbReference>
<accession>A0ABW0HKV1</accession>
<keyword evidence="3" id="KW-1185">Reference proteome</keyword>
<dbReference type="NCBIfam" id="TIGR01444">
    <property type="entry name" value="fkbM_fam"/>
    <property type="match status" value="1"/>
</dbReference>
<dbReference type="PANTHER" id="PTHR34203:SF13">
    <property type="entry name" value="EXPRESSED PROTEIN"/>
    <property type="match status" value="1"/>
</dbReference>
<dbReference type="EMBL" id="JBHSMI010000004">
    <property type="protein sequence ID" value="MFC5401654.1"/>
    <property type="molecule type" value="Genomic_DNA"/>
</dbReference>
<protein>
    <submittedName>
        <fullName evidence="2">FkbM family methyltransferase</fullName>
    </submittedName>
</protein>
<sequence length="260" mass="29125">MFDYRPHVYVGDHTVLMDLNAGPAMFLDLRDPVCMAIYLTGSWEPWISDSFQSVIKPGMTVLDIGAHSGYFTLLAAQKTGPTGKVHAFEPNPFHHRNLLKSAGVNNYPQVRLHRVMLGDKNENAAIETQGEGGSSILYPSLSELNGVTKTEVRKAVLTDLLGADRKVDVIKIDIDGGEPFIMDSLFEVIDANRQLVIFMEYLPLLWGGRDPRPIMKRFYDNGFQVFNIPMDSSGAYPVTLDQLAAHTGHLHWDLLLVRHY</sequence>
<dbReference type="GO" id="GO:0008168">
    <property type="term" value="F:methyltransferase activity"/>
    <property type="evidence" value="ECO:0007669"/>
    <property type="project" value="UniProtKB-KW"/>
</dbReference>
<dbReference type="InterPro" id="IPR052514">
    <property type="entry name" value="SAM-dependent_MTase"/>
</dbReference>
<dbReference type="Proteomes" id="UP001596113">
    <property type="component" value="Unassembled WGS sequence"/>
</dbReference>
<keyword evidence="2" id="KW-0489">Methyltransferase</keyword>
<reference evidence="3" key="1">
    <citation type="journal article" date="2019" name="Int. J. Syst. Evol. Microbiol.">
        <title>The Global Catalogue of Microorganisms (GCM) 10K type strain sequencing project: providing services to taxonomists for standard genome sequencing and annotation.</title>
        <authorList>
            <consortium name="The Broad Institute Genomics Platform"/>
            <consortium name="The Broad Institute Genome Sequencing Center for Infectious Disease"/>
            <person name="Wu L."/>
            <person name="Ma J."/>
        </authorList>
    </citation>
    <scope>NUCLEOTIDE SEQUENCE [LARGE SCALE GENOMIC DNA]</scope>
    <source>
        <strain evidence="3">CGMCC 1.18575</strain>
    </source>
</reference>
<keyword evidence="2" id="KW-0808">Transferase</keyword>
<comment type="caution">
    <text evidence="2">The sequence shown here is derived from an EMBL/GenBank/DDBJ whole genome shotgun (WGS) entry which is preliminary data.</text>
</comment>
<organism evidence="2 3">
    <name type="scientific">Cohnella soli</name>
    <dbReference type="NCBI Taxonomy" id="425005"/>
    <lineage>
        <taxon>Bacteria</taxon>
        <taxon>Bacillati</taxon>
        <taxon>Bacillota</taxon>
        <taxon>Bacilli</taxon>
        <taxon>Bacillales</taxon>
        <taxon>Paenibacillaceae</taxon>
        <taxon>Cohnella</taxon>
    </lineage>
</organism>
<dbReference type="SUPFAM" id="SSF53335">
    <property type="entry name" value="S-adenosyl-L-methionine-dependent methyltransferases"/>
    <property type="match status" value="1"/>
</dbReference>